<dbReference type="InterPro" id="IPR001753">
    <property type="entry name" value="Enoyl-CoA_hydra/iso"/>
</dbReference>
<dbReference type="PANTHER" id="PTHR43459">
    <property type="entry name" value="ENOYL-COA HYDRATASE"/>
    <property type="match status" value="1"/>
</dbReference>
<dbReference type="SUPFAM" id="SSF52096">
    <property type="entry name" value="ClpP/crotonase"/>
    <property type="match status" value="1"/>
</dbReference>
<comment type="caution">
    <text evidence="1">The sequence shown here is derived from an EMBL/GenBank/DDBJ whole genome shotgun (WGS) entry which is preliminary data.</text>
</comment>
<evidence type="ECO:0000313" key="1">
    <source>
        <dbReference type="EMBL" id="GAA4474896.1"/>
    </source>
</evidence>
<proteinExistence type="predicted"/>
<reference evidence="2" key="1">
    <citation type="journal article" date="2019" name="Int. J. Syst. Evol. Microbiol.">
        <title>The Global Catalogue of Microorganisms (GCM) 10K type strain sequencing project: providing services to taxonomists for standard genome sequencing and annotation.</title>
        <authorList>
            <consortium name="The Broad Institute Genomics Platform"/>
            <consortium name="The Broad Institute Genome Sequencing Center for Infectious Disease"/>
            <person name="Wu L."/>
            <person name="Ma J."/>
        </authorList>
    </citation>
    <scope>NUCLEOTIDE SEQUENCE [LARGE SCALE GENOMIC DNA]</scope>
    <source>
        <strain evidence="2">JCM 32206</strain>
    </source>
</reference>
<gene>
    <name evidence="1" type="ORF">GCM10023094_11340</name>
</gene>
<dbReference type="Pfam" id="PF00378">
    <property type="entry name" value="ECH_1"/>
    <property type="match status" value="1"/>
</dbReference>
<accession>A0ABP8NY92</accession>
<dbReference type="EMBL" id="BAABFB010000024">
    <property type="protein sequence ID" value="GAA4474896.1"/>
    <property type="molecule type" value="Genomic_DNA"/>
</dbReference>
<name>A0ABP8NY92_9NOCA</name>
<evidence type="ECO:0008006" key="3">
    <source>
        <dbReference type="Google" id="ProtNLM"/>
    </source>
</evidence>
<organism evidence="1 2">
    <name type="scientific">Rhodococcus olei</name>
    <dbReference type="NCBI Taxonomy" id="2161675"/>
    <lineage>
        <taxon>Bacteria</taxon>
        <taxon>Bacillati</taxon>
        <taxon>Actinomycetota</taxon>
        <taxon>Actinomycetes</taxon>
        <taxon>Mycobacteriales</taxon>
        <taxon>Nocardiaceae</taxon>
        <taxon>Rhodococcus</taxon>
    </lineage>
</organism>
<evidence type="ECO:0000313" key="2">
    <source>
        <dbReference type="Proteomes" id="UP001501183"/>
    </source>
</evidence>
<dbReference type="PANTHER" id="PTHR43459:SF1">
    <property type="entry name" value="EG:BACN32G11.4 PROTEIN"/>
    <property type="match status" value="1"/>
</dbReference>
<protein>
    <recommendedName>
        <fullName evidence="3">Enoyl-CoA hydratase/carnithine racemase</fullName>
    </recommendedName>
</protein>
<dbReference type="CDD" id="cd06558">
    <property type="entry name" value="crotonase-like"/>
    <property type="match status" value="1"/>
</dbReference>
<sequence>MSRPGPVRVEWSGSVAQIVIDRGERRNALTDPMVRSLNQALAALADDPKVTGVIVTGVDGAFCAGADLDMVKSNTAAATEDTREYIEAEGQAIIRGLIALPVPTIAAIDGPALGLGFDLALACDSIFIGPSGWCMQAWGRLGLIDGTGGSLLLRHRNPTVLWRLLAEQPRITGSLGAELSIAEDTGERSARDVALERMHGFDHFTRDALTAYVDVQRTPIRAEIDAHLARTARVQANLLTSPEFTAAADRVLRSSRTDEREAKGTAHV</sequence>
<dbReference type="Proteomes" id="UP001501183">
    <property type="component" value="Unassembled WGS sequence"/>
</dbReference>
<keyword evidence="2" id="KW-1185">Reference proteome</keyword>
<dbReference type="InterPro" id="IPR029045">
    <property type="entry name" value="ClpP/crotonase-like_dom_sf"/>
</dbReference>
<dbReference type="RefSeq" id="WP_345342800.1">
    <property type="nucleotide sequence ID" value="NZ_BAABFB010000024.1"/>
</dbReference>
<dbReference type="Gene3D" id="3.90.226.10">
    <property type="entry name" value="2-enoyl-CoA Hydratase, Chain A, domain 1"/>
    <property type="match status" value="1"/>
</dbReference>